<gene>
    <name evidence="2" type="ORF">GCM10010991_25950</name>
</gene>
<evidence type="ECO:0000313" key="3">
    <source>
        <dbReference type="Proteomes" id="UP000598196"/>
    </source>
</evidence>
<evidence type="ECO:0000256" key="1">
    <source>
        <dbReference type="ARBA" id="ARBA00023002"/>
    </source>
</evidence>
<dbReference type="Pfam" id="PF13738">
    <property type="entry name" value="Pyr_redox_3"/>
    <property type="match status" value="1"/>
</dbReference>
<dbReference type="Gene3D" id="3.50.50.60">
    <property type="entry name" value="FAD/NAD(P)-binding domain"/>
    <property type="match status" value="2"/>
</dbReference>
<organism evidence="2 3">
    <name type="scientific">Gemmobacter aquaticus</name>
    <dbReference type="NCBI Taxonomy" id="490185"/>
    <lineage>
        <taxon>Bacteria</taxon>
        <taxon>Pseudomonadati</taxon>
        <taxon>Pseudomonadota</taxon>
        <taxon>Alphaproteobacteria</taxon>
        <taxon>Rhodobacterales</taxon>
        <taxon>Paracoccaceae</taxon>
        <taxon>Gemmobacter</taxon>
    </lineage>
</organism>
<comment type="caution">
    <text evidence="2">The sequence shown here is derived from an EMBL/GenBank/DDBJ whole genome shotgun (WGS) entry which is preliminary data.</text>
</comment>
<proteinExistence type="predicted"/>
<protein>
    <submittedName>
        <fullName evidence="2">FAD-dependent oxidoreductase</fullName>
    </submittedName>
</protein>
<dbReference type="GO" id="GO:0050660">
    <property type="term" value="F:flavin adenine dinucleotide binding"/>
    <property type="evidence" value="ECO:0007669"/>
    <property type="project" value="TreeGrafter"/>
</dbReference>
<dbReference type="PANTHER" id="PTHR43539:SF78">
    <property type="entry name" value="FLAVIN-CONTAINING MONOOXYGENASE"/>
    <property type="match status" value="1"/>
</dbReference>
<keyword evidence="3" id="KW-1185">Reference proteome</keyword>
<dbReference type="Proteomes" id="UP000598196">
    <property type="component" value="Unassembled WGS sequence"/>
</dbReference>
<dbReference type="PRINTS" id="PR00411">
    <property type="entry name" value="PNDRDTASEI"/>
</dbReference>
<dbReference type="SUPFAM" id="SSF51905">
    <property type="entry name" value="FAD/NAD(P)-binding domain"/>
    <property type="match status" value="2"/>
</dbReference>
<dbReference type="InterPro" id="IPR036188">
    <property type="entry name" value="FAD/NAD-bd_sf"/>
</dbReference>
<dbReference type="GO" id="GO:0004497">
    <property type="term" value="F:monooxygenase activity"/>
    <property type="evidence" value="ECO:0007669"/>
    <property type="project" value="TreeGrafter"/>
</dbReference>
<accession>A0A918DD36</accession>
<sequence length="423" mass="45909">MTHESTEVLVVGAGQAGVAMSEHLTRLGIPHLVLERDRIAERWRTARWDSLVANGPAWHDRFPGMEFAGDPDAFVGKDAVADYFADYARKFDAPIRCGVEVRSVRRLTGTAGFHVETSQGSIDAKYVVAATGAFQVPVIPPLVPETPGLMQLHSNAYRNPDQLPPGAVLVVGAGSSGTQIAEELMQAGRKVYLSVGPHGRPPRAYRGRDFVWWLGVLNKWEADATPGAEHITIAVSGANGGHTVDFRKLAARGMTLVGRATECKDGCMSFAPDLATNIREGDANYLAILDEADAWVERNGLPLPPEPEARVIGPDPDCMTDPILSLDLAKAGITTILWATGYRQDFGWLQVDALDDQGKPRHQRGVAVEPGIYFLGLPFQSRRGSSFIWGVWHDAKFIADHIARLNGYLAYRGPAQSIDAAAE</sequence>
<keyword evidence="1" id="KW-0560">Oxidoreductase</keyword>
<dbReference type="OrthoDB" id="9773233at2"/>
<dbReference type="PANTHER" id="PTHR43539">
    <property type="entry name" value="FLAVIN-BINDING MONOOXYGENASE-LIKE PROTEIN (AFU_ORTHOLOGUE AFUA_4G09220)"/>
    <property type="match status" value="1"/>
</dbReference>
<dbReference type="RefSeq" id="WP_146287542.1">
    <property type="nucleotide sequence ID" value="NZ_BMLP01000005.1"/>
</dbReference>
<evidence type="ECO:0000313" key="2">
    <source>
        <dbReference type="EMBL" id="GGO34726.1"/>
    </source>
</evidence>
<dbReference type="AlphaFoldDB" id="A0A918DD36"/>
<dbReference type="InterPro" id="IPR050982">
    <property type="entry name" value="Auxin_biosynth/cation_transpt"/>
</dbReference>
<name>A0A918DD36_9RHOB</name>
<reference evidence="2 3" key="1">
    <citation type="journal article" date="2014" name="Int. J. Syst. Evol. Microbiol.">
        <title>Complete genome sequence of Corynebacterium casei LMG S-19264T (=DSM 44701T), isolated from a smear-ripened cheese.</title>
        <authorList>
            <consortium name="US DOE Joint Genome Institute (JGI-PGF)"/>
            <person name="Walter F."/>
            <person name="Albersmeier A."/>
            <person name="Kalinowski J."/>
            <person name="Ruckert C."/>
        </authorList>
    </citation>
    <scope>NUCLEOTIDE SEQUENCE [LARGE SCALE GENOMIC DNA]</scope>
    <source>
        <strain evidence="2 3">CGMCC 1.7029</strain>
    </source>
</reference>
<dbReference type="EMBL" id="BMLP01000005">
    <property type="protein sequence ID" value="GGO34726.1"/>
    <property type="molecule type" value="Genomic_DNA"/>
</dbReference>
<dbReference type="PRINTS" id="PR00368">
    <property type="entry name" value="FADPNR"/>
</dbReference>